<gene>
    <name evidence="2" type="ORF">Tci_915484</name>
</gene>
<sequence length="80" mass="8318">FRRYRHAALAESARDGVLRGGGLCGAAAGGWRADGQFALVGHQRPEPGGGDADGRGQQLLRGVGAASQQRPRGRQTPGRL</sequence>
<feature type="region of interest" description="Disordered" evidence="1">
    <location>
        <begin position="41"/>
        <end position="80"/>
    </location>
</feature>
<accession>A0A699W7K6</accession>
<evidence type="ECO:0000313" key="2">
    <source>
        <dbReference type="EMBL" id="GFD43515.1"/>
    </source>
</evidence>
<protein>
    <submittedName>
        <fullName evidence="2">Uncharacterized protein</fullName>
    </submittedName>
</protein>
<organism evidence="2">
    <name type="scientific">Tanacetum cinerariifolium</name>
    <name type="common">Dalmatian daisy</name>
    <name type="synonym">Chrysanthemum cinerariifolium</name>
    <dbReference type="NCBI Taxonomy" id="118510"/>
    <lineage>
        <taxon>Eukaryota</taxon>
        <taxon>Viridiplantae</taxon>
        <taxon>Streptophyta</taxon>
        <taxon>Embryophyta</taxon>
        <taxon>Tracheophyta</taxon>
        <taxon>Spermatophyta</taxon>
        <taxon>Magnoliopsida</taxon>
        <taxon>eudicotyledons</taxon>
        <taxon>Gunneridae</taxon>
        <taxon>Pentapetalae</taxon>
        <taxon>asterids</taxon>
        <taxon>campanulids</taxon>
        <taxon>Asterales</taxon>
        <taxon>Asteraceae</taxon>
        <taxon>Asteroideae</taxon>
        <taxon>Anthemideae</taxon>
        <taxon>Anthemidinae</taxon>
        <taxon>Tanacetum</taxon>
    </lineage>
</organism>
<dbReference type="AlphaFoldDB" id="A0A699W7K6"/>
<feature type="non-terminal residue" evidence="2">
    <location>
        <position position="1"/>
    </location>
</feature>
<reference evidence="2" key="1">
    <citation type="journal article" date="2019" name="Sci. Rep.">
        <title>Draft genome of Tanacetum cinerariifolium, the natural source of mosquito coil.</title>
        <authorList>
            <person name="Yamashiro T."/>
            <person name="Shiraishi A."/>
            <person name="Satake H."/>
            <person name="Nakayama K."/>
        </authorList>
    </citation>
    <scope>NUCLEOTIDE SEQUENCE</scope>
</reference>
<proteinExistence type="predicted"/>
<dbReference type="EMBL" id="BKCJ011599157">
    <property type="protein sequence ID" value="GFD43515.1"/>
    <property type="molecule type" value="Genomic_DNA"/>
</dbReference>
<evidence type="ECO:0000256" key="1">
    <source>
        <dbReference type="SAM" id="MobiDB-lite"/>
    </source>
</evidence>
<feature type="compositionally biased region" description="Low complexity" evidence="1">
    <location>
        <begin position="68"/>
        <end position="80"/>
    </location>
</feature>
<comment type="caution">
    <text evidence="2">The sequence shown here is derived from an EMBL/GenBank/DDBJ whole genome shotgun (WGS) entry which is preliminary data.</text>
</comment>
<name>A0A699W7K6_TANCI</name>